<sequence>MEEVFRIVHRDLAERSGVYGGPQTRVGGTTIIAPNPIDIVAQIMGFGPNGDAVYSQEELDFVVTQLINQTTINNAPGPASEEAIRALPKKPVDKTMLDSEGRAECSICMDSVELKEEVAELPCKHWFHELCISSWLKEHDTCPHCRRGIMPPQMVPLGHVAEMPSLDNTEGFTLPGNNSTRQSGSTGTNRFSDWMRNRFGGGGSNGG</sequence>
<reference evidence="1" key="1">
    <citation type="journal article" date="2022" name="bioRxiv">
        <title>Population genetic analysis of Ophidiomyces ophidiicola, the causative agent of snake fungal disease, indicates recent introductions to the USA.</title>
        <authorList>
            <person name="Ladner J.T."/>
            <person name="Palmer J.M."/>
            <person name="Ettinger C.L."/>
            <person name="Stajich J.E."/>
            <person name="Farrell T.M."/>
            <person name="Glorioso B.M."/>
            <person name="Lawson B."/>
            <person name="Price S.J."/>
            <person name="Stengle A.G."/>
            <person name="Grear D.A."/>
            <person name="Lorch J.M."/>
        </authorList>
    </citation>
    <scope>NUCLEOTIDE SEQUENCE</scope>
    <source>
        <strain evidence="1">NWHC 24266-5</strain>
    </source>
</reference>
<protein>
    <submittedName>
        <fullName evidence="1">Uncharacterized protein</fullName>
    </submittedName>
</protein>
<proteinExistence type="predicted"/>
<dbReference type="EMBL" id="JALBCA010000009">
    <property type="protein sequence ID" value="KAI2391871.1"/>
    <property type="molecule type" value="Genomic_DNA"/>
</dbReference>
<gene>
    <name evidence="1" type="ORF">LOY88_000855</name>
</gene>
<evidence type="ECO:0000313" key="1">
    <source>
        <dbReference type="EMBL" id="KAI2391871.1"/>
    </source>
</evidence>
<name>A0ACB8V3N0_9EURO</name>
<comment type="caution">
    <text evidence="1">The sequence shown here is derived from an EMBL/GenBank/DDBJ whole genome shotgun (WGS) entry which is preliminary data.</text>
</comment>
<accession>A0ACB8V3N0</accession>
<organism evidence="1">
    <name type="scientific">Ophidiomyces ophidiicola</name>
    <dbReference type="NCBI Taxonomy" id="1387563"/>
    <lineage>
        <taxon>Eukaryota</taxon>
        <taxon>Fungi</taxon>
        <taxon>Dikarya</taxon>
        <taxon>Ascomycota</taxon>
        <taxon>Pezizomycotina</taxon>
        <taxon>Eurotiomycetes</taxon>
        <taxon>Eurotiomycetidae</taxon>
        <taxon>Onygenales</taxon>
        <taxon>Onygenaceae</taxon>
        <taxon>Ophidiomyces</taxon>
    </lineage>
</organism>